<dbReference type="PANTHER" id="PTHR30524:SF0">
    <property type="entry name" value="ALTRONATE OXIDOREDUCTASE-RELATED"/>
    <property type="match status" value="1"/>
</dbReference>
<gene>
    <name evidence="5" type="ORF">EL18_03328</name>
</gene>
<feature type="domain" description="Mannitol dehydrogenase N-terminal" evidence="3">
    <location>
        <begin position="6"/>
        <end position="219"/>
    </location>
</feature>
<protein>
    <submittedName>
        <fullName evidence="5">Mannitol dehydrogenase-like protein</fullName>
    </submittedName>
</protein>
<evidence type="ECO:0000313" key="5">
    <source>
        <dbReference type="EMBL" id="KFB08118.1"/>
    </source>
</evidence>
<dbReference type="AlphaFoldDB" id="A0A084U582"/>
<name>A0A084U582_9HYPH</name>
<keyword evidence="6" id="KW-1185">Reference proteome</keyword>
<dbReference type="InterPro" id="IPR013118">
    <property type="entry name" value="Mannitol_DH_C"/>
</dbReference>
<dbReference type="InterPro" id="IPR013328">
    <property type="entry name" value="6PGD_dom2"/>
</dbReference>
<evidence type="ECO:0000259" key="3">
    <source>
        <dbReference type="Pfam" id="PF01232"/>
    </source>
</evidence>
<dbReference type="GO" id="GO:0016491">
    <property type="term" value="F:oxidoreductase activity"/>
    <property type="evidence" value="ECO:0007669"/>
    <property type="project" value="UniProtKB-KW"/>
</dbReference>
<evidence type="ECO:0000256" key="1">
    <source>
        <dbReference type="ARBA" id="ARBA00023002"/>
    </source>
</evidence>
<proteinExistence type="predicted"/>
<dbReference type="Pfam" id="PF08125">
    <property type="entry name" value="Mannitol_dh_C"/>
    <property type="match status" value="1"/>
</dbReference>
<evidence type="ECO:0000259" key="4">
    <source>
        <dbReference type="Pfam" id="PF08125"/>
    </source>
</evidence>
<dbReference type="Gene3D" id="3.40.50.720">
    <property type="entry name" value="NAD(P)-binding Rossmann-like Domain"/>
    <property type="match status" value="1"/>
</dbReference>
<dbReference type="PANTHER" id="PTHR30524">
    <property type="entry name" value="MANNITOL-1-PHOSPHATE 5-DEHYDROGENASE"/>
    <property type="match status" value="1"/>
</dbReference>
<comment type="caution">
    <text evidence="5">The sequence shown here is derived from an EMBL/GenBank/DDBJ whole genome shotgun (WGS) entry which is preliminary data.</text>
</comment>
<keyword evidence="1" id="KW-0560">Oxidoreductase</keyword>
<dbReference type="InterPro" id="IPR008927">
    <property type="entry name" value="6-PGluconate_DH-like_C_sf"/>
</dbReference>
<dbReference type="Gene3D" id="1.10.1040.10">
    <property type="entry name" value="N-(1-d-carboxylethyl)-l-norvaline Dehydrogenase, domain 2"/>
    <property type="match status" value="1"/>
</dbReference>
<evidence type="ECO:0000256" key="2">
    <source>
        <dbReference type="ARBA" id="ARBA00023027"/>
    </source>
</evidence>
<feature type="domain" description="Mannitol dehydrogenase C-terminal" evidence="4">
    <location>
        <begin position="242"/>
        <end position="351"/>
    </location>
</feature>
<dbReference type="SUPFAM" id="SSF48179">
    <property type="entry name" value="6-phosphogluconate dehydrogenase C-terminal domain-like"/>
    <property type="match status" value="1"/>
</dbReference>
<dbReference type="eggNOG" id="COG0246">
    <property type="taxonomic scope" value="Bacteria"/>
</dbReference>
<accession>A0A084U582</accession>
<dbReference type="InterPro" id="IPR013131">
    <property type="entry name" value="Mannitol_DH_N"/>
</dbReference>
<dbReference type="EMBL" id="JMQM01000003">
    <property type="protein sequence ID" value="KFB08118.1"/>
    <property type="molecule type" value="Genomic_DNA"/>
</dbReference>
<dbReference type="Proteomes" id="UP000053675">
    <property type="component" value="Unassembled WGS sequence"/>
</dbReference>
<dbReference type="Pfam" id="PF01232">
    <property type="entry name" value="Mannitol_dh"/>
    <property type="match status" value="1"/>
</dbReference>
<dbReference type="RefSeq" id="WP_036486752.1">
    <property type="nucleotide sequence ID" value="NZ_JMQM01000003.1"/>
</dbReference>
<dbReference type="PATRIC" id="fig|472175.3.peg.3325"/>
<organism evidence="5 6">
    <name type="scientific">Nitratireductor basaltis</name>
    <dbReference type="NCBI Taxonomy" id="472175"/>
    <lineage>
        <taxon>Bacteria</taxon>
        <taxon>Pseudomonadati</taxon>
        <taxon>Pseudomonadota</taxon>
        <taxon>Alphaproteobacteria</taxon>
        <taxon>Hyphomicrobiales</taxon>
        <taxon>Phyllobacteriaceae</taxon>
        <taxon>Nitratireductor</taxon>
    </lineage>
</organism>
<dbReference type="InterPro" id="IPR036291">
    <property type="entry name" value="NAD(P)-bd_dom_sf"/>
</dbReference>
<evidence type="ECO:0000313" key="6">
    <source>
        <dbReference type="Proteomes" id="UP000053675"/>
    </source>
</evidence>
<dbReference type="SUPFAM" id="SSF51735">
    <property type="entry name" value="NAD(P)-binding Rossmann-fold domains"/>
    <property type="match status" value="1"/>
</dbReference>
<reference evidence="5 6" key="1">
    <citation type="submission" date="2014-05" db="EMBL/GenBank/DDBJ databases">
        <title>Draft Genome Sequence of Nitratireductor basaltis Strain UMTGB225, A Marine Bacterium Isolated from Green Barrel Tunicate.</title>
        <authorList>
            <person name="Gan H.Y."/>
        </authorList>
    </citation>
    <scope>NUCLEOTIDE SEQUENCE [LARGE SCALE GENOMIC DNA]</scope>
    <source>
        <strain evidence="5 6">UMTGB225</strain>
    </source>
</reference>
<keyword evidence="2" id="KW-0520">NAD</keyword>
<dbReference type="STRING" id="472175.EL18_03328"/>
<sequence>MVKTPIVQFGTSRFLQAHVDLFVSEALERGEAIGPITVVQTSGDASRARRLAALSDGFDVKVRGLRDGARLDETRRVTSVARAMSLAADLDAVRDTIVEEAEIILSNTADAGFKPQAADIATGFDHAMSYPAKLTHLLHARFKANARPIQIMPTELVQDNGRVLRGLVLEVASKMEPEFREWLSTQVRWVNSLVDRIVSEPLEPAGAVAEPYALWAIEDCPGLVMPCQHADVQRVKDLGVIERRKLFILNLGHTWMVSRWLANDRKGAVFVRDVMGDPDFSARLRAVYGEEVLPTFKAAGEGDGVEDYIAATLERFANPFLDHRLEDIAQNHGEKLERRIGAFLDWARENGDQAQKSKLGHAMGRAGA</sequence>
<dbReference type="OrthoDB" id="271711at2"/>